<protein>
    <recommendedName>
        <fullName evidence="5">DUF11 domain-containing protein</fullName>
    </recommendedName>
</protein>
<feature type="compositionally biased region" description="Basic and acidic residues" evidence="1">
    <location>
        <begin position="283"/>
        <end position="296"/>
    </location>
</feature>
<keyword evidence="2" id="KW-0472">Membrane</keyword>
<dbReference type="RefSeq" id="WP_344666770.1">
    <property type="nucleotide sequence ID" value="NZ_BAAAQN010000019.1"/>
</dbReference>
<comment type="caution">
    <text evidence="3">The sequence shown here is derived from an EMBL/GenBank/DDBJ whole genome shotgun (WGS) entry which is preliminary data.</text>
</comment>
<proteinExistence type="predicted"/>
<evidence type="ECO:0000256" key="2">
    <source>
        <dbReference type="SAM" id="Phobius"/>
    </source>
</evidence>
<evidence type="ECO:0000313" key="3">
    <source>
        <dbReference type="EMBL" id="GAA2032616.1"/>
    </source>
</evidence>
<dbReference type="EMBL" id="BAAAQN010000019">
    <property type="protein sequence ID" value="GAA2032616.1"/>
    <property type="molecule type" value="Genomic_DNA"/>
</dbReference>
<feature type="region of interest" description="Disordered" evidence="1">
    <location>
        <begin position="1"/>
        <end position="55"/>
    </location>
</feature>
<name>A0ABP5FTM2_9ACTN</name>
<sequence length="443" mass="45641">MDANPHAVGGGPQGRDDEDVFGPVEDGEEVFEWIDDDDPFPDGADRAGPREPAPGLRDRVLALRAGAARLRGARRRIGAVAVSLLLAAAIGAACTAWFDGVAGAADRAAVVALAVDSVVDGDPAAARYDAANTSATAQYVVELANNSPTAVTVASVGFDAGTLMSSTGWKPAAGGSPRIAAGATARITLTVRLFCPMVVMGVQTGNFGAGGRGVNGSSAMPFPALDVKVLDGNGDERTVTLATRITVDSLLHGENGSLTFLGSGFEPTPQIVTADAGACSQWETDREQQVRERDLADPAQNDPERGSAGLVLTYDKVVTPAANKSFTLAVDVRNTTQNPLTLSTRVDAGYIQDPALHTTWLPARLDIAPGQTEQVRLTVEVRDCGSVQAGLGGRINVATLAEALLQVDDPASGASLPISPDQLMTGSLHLAGDASRQIKAVCG</sequence>
<evidence type="ECO:0008006" key="5">
    <source>
        <dbReference type="Google" id="ProtNLM"/>
    </source>
</evidence>
<feature type="region of interest" description="Disordered" evidence="1">
    <location>
        <begin position="282"/>
        <end position="307"/>
    </location>
</feature>
<accession>A0ABP5FTM2</accession>
<dbReference type="Proteomes" id="UP001500751">
    <property type="component" value="Unassembled WGS sequence"/>
</dbReference>
<keyword evidence="2" id="KW-0812">Transmembrane</keyword>
<reference evidence="4" key="1">
    <citation type="journal article" date="2019" name="Int. J. Syst. Evol. Microbiol.">
        <title>The Global Catalogue of Microorganisms (GCM) 10K type strain sequencing project: providing services to taxonomists for standard genome sequencing and annotation.</title>
        <authorList>
            <consortium name="The Broad Institute Genomics Platform"/>
            <consortium name="The Broad Institute Genome Sequencing Center for Infectious Disease"/>
            <person name="Wu L."/>
            <person name="Ma J."/>
        </authorList>
    </citation>
    <scope>NUCLEOTIDE SEQUENCE [LARGE SCALE GENOMIC DNA]</scope>
    <source>
        <strain evidence="4">JCM 16014</strain>
    </source>
</reference>
<evidence type="ECO:0000313" key="4">
    <source>
        <dbReference type="Proteomes" id="UP001500751"/>
    </source>
</evidence>
<feature type="compositionally biased region" description="Acidic residues" evidence="1">
    <location>
        <begin position="16"/>
        <end position="40"/>
    </location>
</feature>
<feature type="transmembrane region" description="Helical" evidence="2">
    <location>
        <begin position="77"/>
        <end position="98"/>
    </location>
</feature>
<evidence type="ECO:0000256" key="1">
    <source>
        <dbReference type="SAM" id="MobiDB-lite"/>
    </source>
</evidence>
<gene>
    <name evidence="3" type="ORF">GCM10009839_36020</name>
</gene>
<keyword evidence="2" id="KW-1133">Transmembrane helix</keyword>
<organism evidence="3 4">
    <name type="scientific">Catenulispora yoronensis</name>
    <dbReference type="NCBI Taxonomy" id="450799"/>
    <lineage>
        <taxon>Bacteria</taxon>
        <taxon>Bacillati</taxon>
        <taxon>Actinomycetota</taxon>
        <taxon>Actinomycetes</taxon>
        <taxon>Catenulisporales</taxon>
        <taxon>Catenulisporaceae</taxon>
        <taxon>Catenulispora</taxon>
    </lineage>
</organism>
<keyword evidence="4" id="KW-1185">Reference proteome</keyword>